<dbReference type="InterPro" id="IPR006674">
    <property type="entry name" value="HD_domain"/>
</dbReference>
<dbReference type="SMART" id="SM00490">
    <property type="entry name" value="HELICc"/>
    <property type="match status" value="1"/>
</dbReference>
<evidence type="ECO:0000256" key="2">
    <source>
        <dbReference type="ARBA" id="ARBA00009046"/>
    </source>
</evidence>
<proteinExistence type="inferred from homology"/>
<evidence type="ECO:0000259" key="10">
    <source>
        <dbReference type="PROSITE" id="PS51192"/>
    </source>
</evidence>
<dbReference type="InterPro" id="IPR050547">
    <property type="entry name" value="DEAD_box_RNA_helicases"/>
</dbReference>
<dbReference type="CDD" id="cd17930">
    <property type="entry name" value="DEXHc_cas3"/>
    <property type="match status" value="1"/>
</dbReference>
<dbReference type="InterPro" id="IPR038257">
    <property type="entry name" value="CRISPR-assoc_Cas3_HD_sf"/>
</dbReference>
<evidence type="ECO:0000256" key="3">
    <source>
        <dbReference type="ARBA" id="ARBA00022722"/>
    </source>
</evidence>
<keyword evidence="6" id="KW-0378">Hydrolase</keyword>
<dbReference type="AlphaFoldDB" id="A0A369NZT5"/>
<dbReference type="GO" id="GO:0004519">
    <property type="term" value="F:endonuclease activity"/>
    <property type="evidence" value="ECO:0007669"/>
    <property type="project" value="UniProtKB-KW"/>
</dbReference>
<feature type="domain" description="Helicase C-terminal" evidence="11">
    <location>
        <begin position="454"/>
        <end position="623"/>
    </location>
</feature>
<sequence>MTLYAHTDGSKGGLACQRLEDHLSAVSERASSFADRFGMKEWGRALGILHDAGKSSEAFQRRLQGSAQHVDHSTAGAKIALDRYGEYGVGRLLAYAVAAHHGGLMNGITSSQGAGSSLTPLEQRLQKEVEPYDAFFDLLGESDLLALPSASELGLPFVPHRKTAPGNNVSARCFSVYVLARMLYSSLVDADYLDTEHFMTPDASQARNDQKRASIPELLEMLQAHLATKSSMDSPVNRARQAVLSDCVAAAEQEPGLFSLTVPTGGGKTLSSLAFALKHAKQYGMDRVIIAIPFTSIVEQTAAVFKSIFGSENILEHHSNYDFSDLDDEEGYAQRLTAQNWDAPIVVTTNVQLFESLFANKPGKSRKVHSIANSVIILDEAQTLPDSLLTLSLAMLEELTFGYGATIVLCTATQPALDMVWPFGSKPREITVHKDSFAEAFGSRVVYEAAGVLEKDQLVSQLSECDQVLCVVGTKAEACEIYRELVRQGDKDGMAHGQDPLSAQGYFHLSAAMTPSHRSEVLDQIRQRLKEGKRCVVVSTQLVEAGVDVDFPVVYRELAGIDSLVQAAGRCNREGRNDAGIVRVFEYAIEGERQRTSPWLEKMKDIARSLIDENGGTVSEDLVRPFFEVRYQTEDLDAKGLFARLTDTNIVRSTFKPIPFEQIAIDYRIIDEDTVPLIIPRGADGAKELENLLAAENPAALSMRLQRHSVSVPRWLSREYGQTGAFESIGPFLVLREDRLQDFYRDDVGLVKPGEEEFRPLFF</sequence>
<keyword evidence="13" id="KW-0255">Endonuclease</keyword>
<dbReference type="GO" id="GO:0003724">
    <property type="term" value="F:RNA helicase activity"/>
    <property type="evidence" value="ECO:0007669"/>
    <property type="project" value="TreeGrafter"/>
</dbReference>
<evidence type="ECO:0000256" key="4">
    <source>
        <dbReference type="ARBA" id="ARBA00022723"/>
    </source>
</evidence>
<dbReference type="Proteomes" id="UP000253805">
    <property type="component" value="Unassembled WGS sequence"/>
</dbReference>
<comment type="caution">
    <text evidence="13">The sequence shown here is derived from an EMBL/GenBank/DDBJ whole genome shotgun (WGS) entry which is preliminary data.</text>
</comment>
<dbReference type="InterPro" id="IPR011545">
    <property type="entry name" value="DEAD/DEAH_box_helicase_dom"/>
</dbReference>
<dbReference type="PANTHER" id="PTHR47963:SF9">
    <property type="entry name" value="CRISPR-ASSOCIATED ENDONUCLEASE_HELICASE CAS3"/>
    <property type="match status" value="1"/>
</dbReference>
<dbReference type="InterPro" id="IPR027417">
    <property type="entry name" value="P-loop_NTPase"/>
</dbReference>
<dbReference type="GO" id="GO:0051607">
    <property type="term" value="P:defense response to virus"/>
    <property type="evidence" value="ECO:0007669"/>
    <property type="project" value="UniProtKB-KW"/>
</dbReference>
<keyword evidence="8" id="KW-0067">ATP-binding</keyword>
<name>A0A369NZT5_9ACTN</name>
<dbReference type="RefSeq" id="WP_114549441.1">
    <property type="nucleotide sequence ID" value="NZ_PPUT01000024.1"/>
</dbReference>
<keyword evidence="3" id="KW-0540">Nuclease</keyword>
<evidence type="ECO:0000256" key="5">
    <source>
        <dbReference type="ARBA" id="ARBA00022741"/>
    </source>
</evidence>
<evidence type="ECO:0000256" key="6">
    <source>
        <dbReference type="ARBA" id="ARBA00022801"/>
    </source>
</evidence>
<evidence type="ECO:0000313" key="14">
    <source>
        <dbReference type="Proteomes" id="UP000253805"/>
    </source>
</evidence>
<dbReference type="SMART" id="SM00487">
    <property type="entry name" value="DEXDc"/>
    <property type="match status" value="1"/>
</dbReference>
<reference evidence="13 14" key="1">
    <citation type="journal article" date="2018" name="Elife">
        <title>Discovery and characterization of a prevalent human gut bacterial enzyme sufficient for the inactivation of a family of plant toxins.</title>
        <authorList>
            <person name="Koppel N."/>
            <person name="Bisanz J.E."/>
            <person name="Pandelia M.E."/>
            <person name="Turnbaugh P.J."/>
            <person name="Balskus E.P."/>
        </authorList>
    </citation>
    <scope>NUCLEOTIDE SEQUENCE [LARGE SCALE GENOMIC DNA]</scope>
    <source>
        <strain evidence="13 14">OB21 GAM 11</strain>
    </source>
</reference>
<accession>A0A369NZT5</accession>
<evidence type="ECO:0000259" key="12">
    <source>
        <dbReference type="PROSITE" id="PS51643"/>
    </source>
</evidence>
<dbReference type="InterPro" id="IPR006483">
    <property type="entry name" value="CRISPR-assoc_Cas3_HD"/>
</dbReference>
<dbReference type="Gene3D" id="3.40.50.300">
    <property type="entry name" value="P-loop containing nucleotide triphosphate hydrolases"/>
    <property type="match status" value="2"/>
</dbReference>
<evidence type="ECO:0000256" key="8">
    <source>
        <dbReference type="ARBA" id="ARBA00022840"/>
    </source>
</evidence>
<protein>
    <submittedName>
        <fullName evidence="13">CRISPR-associated helicase/endonuclease Cas3</fullName>
    </submittedName>
</protein>
<dbReference type="CDD" id="cd09641">
    <property type="entry name" value="Cas3''_I"/>
    <property type="match status" value="1"/>
</dbReference>
<evidence type="ECO:0000259" key="11">
    <source>
        <dbReference type="PROSITE" id="PS51194"/>
    </source>
</evidence>
<keyword evidence="7" id="KW-0347">Helicase</keyword>
<dbReference type="SUPFAM" id="SSF52540">
    <property type="entry name" value="P-loop containing nucleoside triphosphate hydrolases"/>
    <property type="match status" value="1"/>
</dbReference>
<dbReference type="InterPro" id="IPR054712">
    <property type="entry name" value="Cas3-like_dom"/>
</dbReference>
<dbReference type="Pfam" id="PF00270">
    <property type="entry name" value="DEAD"/>
    <property type="match status" value="1"/>
</dbReference>
<dbReference type="Pfam" id="PF22590">
    <property type="entry name" value="Cas3-like_C_2"/>
    <property type="match status" value="1"/>
</dbReference>
<comment type="similarity">
    <text evidence="2">In the central section; belongs to the CRISPR-associated helicase Cas3 family.</text>
</comment>
<dbReference type="GO" id="GO:0046872">
    <property type="term" value="F:metal ion binding"/>
    <property type="evidence" value="ECO:0007669"/>
    <property type="project" value="UniProtKB-KW"/>
</dbReference>
<dbReference type="SUPFAM" id="SSF109604">
    <property type="entry name" value="HD-domain/PDEase-like"/>
    <property type="match status" value="1"/>
</dbReference>
<dbReference type="Pfam" id="PF01966">
    <property type="entry name" value="HD"/>
    <property type="match status" value="1"/>
</dbReference>
<dbReference type="InterPro" id="IPR014001">
    <property type="entry name" value="Helicase_ATP-bd"/>
</dbReference>
<evidence type="ECO:0000256" key="9">
    <source>
        <dbReference type="ARBA" id="ARBA00023118"/>
    </source>
</evidence>
<evidence type="ECO:0000313" key="13">
    <source>
        <dbReference type="EMBL" id="RDC42861.1"/>
    </source>
</evidence>
<comment type="similarity">
    <text evidence="1">In the N-terminal section; belongs to the CRISPR-associated nuclease Cas3-HD family.</text>
</comment>
<dbReference type="InterPro" id="IPR006474">
    <property type="entry name" value="Helicase_Cas3_CRISPR-ass_core"/>
</dbReference>
<evidence type="ECO:0000256" key="1">
    <source>
        <dbReference type="ARBA" id="ARBA00006847"/>
    </source>
</evidence>
<feature type="domain" description="HD Cas3-type" evidence="12">
    <location>
        <begin position="12"/>
        <end position="193"/>
    </location>
</feature>
<dbReference type="PANTHER" id="PTHR47963">
    <property type="entry name" value="DEAD-BOX ATP-DEPENDENT RNA HELICASE 47, MITOCHONDRIAL"/>
    <property type="match status" value="1"/>
</dbReference>
<keyword evidence="4" id="KW-0479">Metal-binding</keyword>
<organism evidence="13 14">
    <name type="scientific">Adlercreutzia equolifaciens subsp. celatus</name>
    <dbReference type="NCBI Taxonomy" id="394340"/>
    <lineage>
        <taxon>Bacteria</taxon>
        <taxon>Bacillati</taxon>
        <taxon>Actinomycetota</taxon>
        <taxon>Coriobacteriia</taxon>
        <taxon>Eggerthellales</taxon>
        <taxon>Eggerthellaceae</taxon>
        <taxon>Adlercreutzia</taxon>
    </lineage>
</organism>
<dbReference type="NCBIfam" id="TIGR01596">
    <property type="entry name" value="cas3_HD"/>
    <property type="match status" value="1"/>
</dbReference>
<dbReference type="EMBL" id="PPUT01000024">
    <property type="protein sequence ID" value="RDC42861.1"/>
    <property type="molecule type" value="Genomic_DNA"/>
</dbReference>
<evidence type="ECO:0000256" key="7">
    <source>
        <dbReference type="ARBA" id="ARBA00022806"/>
    </source>
</evidence>
<dbReference type="PROSITE" id="PS51192">
    <property type="entry name" value="HELICASE_ATP_BIND_1"/>
    <property type="match status" value="1"/>
</dbReference>
<keyword evidence="5" id="KW-0547">Nucleotide-binding</keyword>
<feature type="domain" description="Helicase ATP-binding" evidence="10">
    <location>
        <begin position="249"/>
        <end position="432"/>
    </location>
</feature>
<keyword evidence="9" id="KW-0051">Antiviral defense</keyword>
<dbReference type="GO" id="GO:0016787">
    <property type="term" value="F:hydrolase activity"/>
    <property type="evidence" value="ECO:0007669"/>
    <property type="project" value="UniProtKB-KW"/>
</dbReference>
<dbReference type="GO" id="GO:0003723">
    <property type="term" value="F:RNA binding"/>
    <property type="evidence" value="ECO:0007669"/>
    <property type="project" value="TreeGrafter"/>
</dbReference>
<dbReference type="PROSITE" id="PS51643">
    <property type="entry name" value="HD_CAS3"/>
    <property type="match status" value="1"/>
</dbReference>
<dbReference type="Gene3D" id="1.10.3210.30">
    <property type="match status" value="1"/>
</dbReference>
<dbReference type="GO" id="GO:0005524">
    <property type="term" value="F:ATP binding"/>
    <property type="evidence" value="ECO:0007669"/>
    <property type="project" value="UniProtKB-KW"/>
</dbReference>
<dbReference type="PROSITE" id="PS51194">
    <property type="entry name" value="HELICASE_CTER"/>
    <property type="match status" value="1"/>
</dbReference>
<gene>
    <name evidence="13" type="ORF">C1850_09065</name>
</gene>
<dbReference type="InterPro" id="IPR001650">
    <property type="entry name" value="Helicase_C-like"/>
</dbReference>
<dbReference type="NCBIfam" id="TIGR01587">
    <property type="entry name" value="cas3_core"/>
    <property type="match status" value="1"/>
</dbReference>